<gene>
    <name evidence="1" type="ORF">UU14_C0008G0028</name>
</gene>
<comment type="caution">
    <text evidence="1">The sequence shown here is derived from an EMBL/GenBank/DDBJ whole genome shotgun (WGS) entry which is preliminary data.</text>
</comment>
<organism evidence="1 2">
    <name type="scientific">Candidatus Roizmanbacteria bacterium GW2011_GWB1_40_7</name>
    <dbReference type="NCBI Taxonomy" id="1618482"/>
    <lineage>
        <taxon>Bacteria</taxon>
        <taxon>Candidatus Roizmaniibacteriota</taxon>
    </lineage>
</organism>
<accession>A0A0G0TBW6</accession>
<protein>
    <submittedName>
        <fullName evidence="1">Uncharacterized protein</fullName>
    </submittedName>
</protein>
<proteinExistence type="predicted"/>
<dbReference type="Proteomes" id="UP000034664">
    <property type="component" value="Unassembled WGS sequence"/>
</dbReference>
<dbReference type="AlphaFoldDB" id="A0A0G0TBW6"/>
<name>A0A0G0TBW6_9BACT</name>
<dbReference type="EMBL" id="LBZM01000008">
    <property type="protein sequence ID" value="KKR72301.1"/>
    <property type="molecule type" value="Genomic_DNA"/>
</dbReference>
<reference evidence="1 2" key="1">
    <citation type="journal article" date="2015" name="Nature">
        <title>rRNA introns, odd ribosomes, and small enigmatic genomes across a large radiation of phyla.</title>
        <authorList>
            <person name="Brown C.T."/>
            <person name="Hug L.A."/>
            <person name="Thomas B.C."/>
            <person name="Sharon I."/>
            <person name="Castelle C.J."/>
            <person name="Singh A."/>
            <person name="Wilkins M.J."/>
            <person name="Williams K.H."/>
            <person name="Banfield J.F."/>
        </authorList>
    </citation>
    <scope>NUCLEOTIDE SEQUENCE [LARGE SCALE GENOMIC DNA]</scope>
</reference>
<evidence type="ECO:0000313" key="1">
    <source>
        <dbReference type="EMBL" id="KKR72301.1"/>
    </source>
</evidence>
<evidence type="ECO:0000313" key="2">
    <source>
        <dbReference type="Proteomes" id="UP000034664"/>
    </source>
</evidence>
<sequence>MVKILEFTPDSVGERREPGRSVDDPFFTSRVYDTREDFILGLIGLARQRNNMQLRSEIREIYTEKGWELPRVKN</sequence>